<dbReference type="EMBL" id="MKJU01000029">
    <property type="protein sequence ID" value="OHU89391.1"/>
    <property type="molecule type" value="Genomic_DNA"/>
</dbReference>
<reference evidence="3 4" key="1">
    <citation type="submission" date="2016-09" db="EMBL/GenBank/DDBJ databases">
        <title>Pseudoalteromonas amylolytica sp. nov., isolated from the surface seawater.</title>
        <authorList>
            <person name="Wu Y.-H."/>
            <person name="Cheng H."/>
            <person name="Jin X.-B."/>
            <person name="Wang C.-S."/>
            <person name="Xu X.-W."/>
        </authorList>
    </citation>
    <scope>NUCLEOTIDE SEQUENCE [LARGE SCALE GENOMIC DNA]</scope>
    <source>
        <strain evidence="3 4">JW1</strain>
    </source>
</reference>
<dbReference type="STRING" id="1859457.BET10_17370"/>
<proteinExistence type="predicted"/>
<evidence type="ECO:0000259" key="2">
    <source>
        <dbReference type="Pfam" id="PF01557"/>
    </source>
</evidence>
<dbReference type="AlphaFoldDB" id="A0A1S1MVQ5"/>
<dbReference type="SUPFAM" id="SSF56529">
    <property type="entry name" value="FAH"/>
    <property type="match status" value="1"/>
</dbReference>
<organism evidence="3 4">
    <name type="scientific">Pseudoalteromonas amylolytica</name>
    <dbReference type="NCBI Taxonomy" id="1859457"/>
    <lineage>
        <taxon>Bacteria</taxon>
        <taxon>Pseudomonadati</taxon>
        <taxon>Pseudomonadota</taxon>
        <taxon>Gammaproteobacteria</taxon>
        <taxon>Alteromonadales</taxon>
        <taxon>Pseudoalteromonadaceae</taxon>
        <taxon>Pseudoalteromonas</taxon>
    </lineage>
</organism>
<evidence type="ECO:0000313" key="4">
    <source>
        <dbReference type="Proteomes" id="UP000179786"/>
    </source>
</evidence>
<dbReference type="OrthoDB" id="9805307at2"/>
<keyword evidence="4" id="KW-1185">Reference proteome</keyword>
<evidence type="ECO:0000256" key="1">
    <source>
        <dbReference type="ARBA" id="ARBA00022723"/>
    </source>
</evidence>
<dbReference type="Pfam" id="PF01557">
    <property type="entry name" value="FAA_hydrolase"/>
    <property type="match status" value="1"/>
</dbReference>
<dbReference type="GO" id="GO:0046872">
    <property type="term" value="F:metal ion binding"/>
    <property type="evidence" value="ECO:0007669"/>
    <property type="project" value="UniProtKB-KW"/>
</dbReference>
<comment type="caution">
    <text evidence="3">The sequence shown here is derived from an EMBL/GenBank/DDBJ whole genome shotgun (WGS) entry which is preliminary data.</text>
</comment>
<dbReference type="InterPro" id="IPR011234">
    <property type="entry name" value="Fumarylacetoacetase-like_C"/>
</dbReference>
<dbReference type="RefSeq" id="WP_070986517.1">
    <property type="nucleotide sequence ID" value="NZ_MKJU01000029.1"/>
</dbReference>
<sequence>MYKHQWVNGTEANLPAGKVVCVGRNYVAHAKELNNPVPSVPLLFIKPTTTYQPFTGDIVLDAALGAHHYEAEIALLIGKQLDKHSTSVLDAVVGVGLALDVTLRDEQDKLKKLGQPWERAKAYDGSCPITAFSPITSIEQLKNNEVRFWLNNELKQVGHSQHMIFSYEKLLSDICQFCTLLPGDVILTGTPEGVGKLTNNAEVRLQLNEEKPFTALVRIQ</sequence>
<keyword evidence="3" id="KW-0413">Isomerase</keyword>
<gene>
    <name evidence="3" type="ORF">BET10_17370</name>
</gene>
<name>A0A1S1MVQ5_9GAMM</name>
<keyword evidence="3" id="KW-0378">Hydrolase</keyword>
<keyword evidence="1" id="KW-0479">Metal-binding</keyword>
<dbReference type="Proteomes" id="UP000179786">
    <property type="component" value="Unassembled WGS sequence"/>
</dbReference>
<dbReference type="GO" id="GO:0016853">
    <property type="term" value="F:isomerase activity"/>
    <property type="evidence" value="ECO:0007669"/>
    <property type="project" value="UniProtKB-KW"/>
</dbReference>
<dbReference type="Gene3D" id="3.90.850.10">
    <property type="entry name" value="Fumarylacetoacetase-like, C-terminal domain"/>
    <property type="match status" value="1"/>
</dbReference>
<dbReference type="InterPro" id="IPR036663">
    <property type="entry name" value="Fumarylacetoacetase_C_sf"/>
</dbReference>
<dbReference type="PANTHER" id="PTHR11820:SF7">
    <property type="entry name" value="ACYLPYRUVASE FAHD1, MITOCHONDRIAL"/>
    <property type="match status" value="1"/>
</dbReference>
<protein>
    <submittedName>
        <fullName evidence="3">Isomerase/hydrolase</fullName>
    </submittedName>
</protein>
<accession>A0A1S1MVQ5</accession>
<dbReference type="GO" id="GO:0018773">
    <property type="term" value="F:acetylpyruvate hydrolase activity"/>
    <property type="evidence" value="ECO:0007669"/>
    <property type="project" value="TreeGrafter"/>
</dbReference>
<evidence type="ECO:0000313" key="3">
    <source>
        <dbReference type="EMBL" id="OHU89391.1"/>
    </source>
</evidence>
<dbReference type="PANTHER" id="PTHR11820">
    <property type="entry name" value="ACYLPYRUVASE"/>
    <property type="match status" value="1"/>
</dbReference>
<feature type="domain" description="Fumarylacetoacetase-like C-terminal" evidence="2">
    <location>
        <begin position="18"/>
        <end position="201"/>
    </location>
</feature>